<proteinExistence type="inferred from homology"/>
<dbReference type="InterPro" id="IPR012340">
    <property type="entry name" value="NA-bd_OB-fold"/>
</dbReference>
<protein>
    <recommendedName>
        <fullName evidence="3">ATP-dependent DNA ligase family profile domain-containing protein</fullName>
    </recommendedName>
</protein>
<keyword evidence="2" id="KW-0436">Ligase</keyword>
<dbReference type="PANTHER" id="PTHR45674">
    <property type="entry name" value="DNA LIGASE 1/3 FAMILY MEMBER"/>
    <property type="match status" value="1"/>
</dbReference>
<evidence type="ECO:0000256" key="1">
    <source>
        <dbReference type="ARBA" id="ARBA00007572"/>
    </source>
</evidence>
<dbReference type="Gene3D" id="3.30.1490.70">
    <property type="match status" value="1"/>
</dbReference>
<dbReference type="PROSITE" id="PS50160">
    <property type="entry name" value="DNA_LIGASE_A3"/>
    <property type="match status" value="1"/>
</dbReference>
<dbReference type="OrthoDB" id="206088at2759"/>
<dbReference type="GO" id="GO:0006273">
    <property type="term" value="P:lagging strand elongation"/>
    <property type="evidence" value="ECO:0007669"/>
    <property type="project" value="TreeGrafter"/>
</dbReference>
<comment type="similarity">
    <text evidence="1">Belongs to the ATP-dependent DNA ligase family.</text>
</comment>
<evidence type="ECO:0000313" key="5">
    <source>
        <dbReference type="Proteomes" id="UP000308730"/>
    </source>
</evidence>
<evidence type="ECO:0000259" key="3">
    <source>
        <dbReference type="PROSITE" id="PS50160"/>
    </source>
</evidence>
<dbReference type="EMBL" id="SGPM01000037">
    <property type="protein sequence ID" value="THH31804.1"/>
    <property type="molecule type" value="Genomic_DNA"/>
</dbReference>
<dbReference type="GO" id="GO:0003910">
    <property type="term" value="F:DNA ligase (ATP) activity"/>
    <property type="evidence" value="ECO:0007669"/>
    <property type="project" value="InterPro"/>
</dbReference>
<dbReference type="SUPFAM" id="SSF50249">
    <property type="entry name" value="Nucleic acid-binding proteins"/>
    <property type="match status" value="1"/>
</dbReference>
<evidence type="ECO:0000313" key="4">
    <source>
        <dbReference type="EMBL" id="THH31804.1"/>
    </source>
</evidence>
<name>A0A4S4MZ54_9APHY</name>
<dbReference type="Gene3D" id="2.40.50.140">
    <property type="entry name" value="Nucleic acid-binding proteins"/>
    <property type="match status" value="1"/>
</dbReference>
<gene>
    <name evidence="4" type="ORF">EUX98_g2395</name>
</gene>
<reference evidence="4 5" key="1">
    <citation type="submission" date="2019-02" db="EMBL/GenBank/DDBJ databases">
        <title>Genome sequencing of the rare red list fungi Antrodiella citrinella (Flaviporus citrinellus).</title>
        <authorList>
            <person name="Buettner E."/>
            <person name="Kellner H."/>
        </authorList>
    </citation>
    <scope>NUCLEOTIDE SEQUENCE [LARGE SCALE GENOMIC DNA]</scope>
    <source>
        <strain evidence="4 5">DSM 108506</strain>
    </source>
</reference>
<evidence type="ECO:0000256" key="2">
    <source>
        <dbReference type="ARBA" id="ARBA00022598"/>
    </source>
</evidence>
<keyword evidence="5" id="KW-1185">Reference proteome</keyword>
<dbReference type="GO" id="GO:0006281">
    <property type="term" value="P:DNA repair"/>
    <property type="evidence" value="ECO:0007669"/>
    <property type="project" value="InterPro"/>
</dbReference>
<dbReference type="GO" id="GO:0005524">
    <property type="term" value="F:ATP binding"/>
    <property type="evidence" value="ECO:0007669"/>
    <property type="project" value="InterPro"/>
</dbReference>
<accession>A0A4S4MZ54</accession>
<dbReference type="Proteomes" id="UP000308730">
    <property type="component" value="Unassembled WGS sequence"/>
</dbReference>
<sequence length="146" mass="16475">MAQFDHVKNCESEDGRENLEEFWELALTSRTEGLMIKLLDNGDILEEPKSKKEKTRRKPLPATYEPDKRTSAWLKLKKDYVTGLGDSLDLVPIGAWHGNGRKAQWWSPILLALWDPDAAKLVAVCKCMSGFTDSFYKASNLLTGST</sequence>
<dbReference type="InterPro" id="IPR050191">
    <property type="entry name" value="ATP-dep_DNA_ligase"/>
</dbReference>
<dbReference type="AlphaFoldDB" id="A0A4S4MZ54"/>
<organism evidence="4 5">
    <name type="scientific">Antrodiella citrinella</name>
    <dbReference type="NCBI Taxonomy" id="2447956"/>
    <lineage>
        <taxon>Eukaryota</taxon>
        <taxon>Fungi</taxon>
        <taxon>Dikarya</taxon>
        <taxon>Basidiomycota</taxon>
        <taxon>Agaricomycotina</taxon>
        <taxon>Agaricomycetes</taxon>
        <taxon>Polyporales</taxon>
        <taxon>Steccherinaceae</taxon>
        <taxon>Antrodiella</taxon>
    </lineage>
</organism>
<dbReference type="InterPro" id="IPR012310">
    <property type="entry name" value="DNA_ligase_ATP-dep_cent"/>
</dbReference>
<feature type="domain" description="ATP-dependent DNA ligase family profile" evidence="3">
    <location>
        <begin position="17"/>
        <end position="115"/>
    </location>
</feature>
<dbReference type="PANTHER" id="PTHR45674:SF9">
    <property type="entry name" value="DNA LIGASE 3"/>
    <property type="match status" value="1"/>
</dbReference>
<comment type="caution">
    <text evidence="4">The sequence shown here is derived from an EMBL/GenBank/DDBJ whole genome shotgun (WGS) entry which is preliminary data.</text>
</comment>
<dbReference type="GO" id="GO:0005634">
    <property type="term" value="C:nucleus"/>
    <property type="evidence" value="ECO:0007669"/>
    <property type="project" value="TreeGrafter"/>
</dbReference>
<dbReference type="GO" id="GO:0006310">
    <property type="term" value="P:DNA recombination"/>
    <property type="evidence" value="ECO:0007669"/>
    <property type="project" value="InterPro"/>
</dbReference>